<evidence type="ECO:0000313" key="2">
    <source>
        <dbReference type="EMBL" id="KAG7296794.1"/>
    </source>
</evidence>
<name>A0ABQ7PWD0_PLUXY</name>
<evidence type="ECO:0008006" key="4">
    <source>
        <dbReference type="Google" id="ProtNLM"/>
    </source>
</evidence>
<keyword evidence="3" id="KW-1185">Reference proteome</keyword>
<dbReference type="EMBL" id="JAHIBW010000028">
    <property type="protein sequence ID" value="KAG7296794.1"/>
    <property type="molecule type" value="Genomic_DNA"/>
</dbReference>
<feature type="region of interest" description="Disordered" evidence="1">
    <location>
        <begin position="17"/>
        <end position="54"/>
    </location>
</feature>
<dbReference type="Pfam" id="PF15684">
    <property type="entry name" value="AROS"/>
    <property type="match status" value="1"/>
</dbReference>
<proteinExistence type="predicted"/>
<comment type="caution">
    <text evidence="2">The sequence shown here is derived from an EMBL/GenBank/DDBJ whole genome shotgun (WGS) entry which is preliminary data.</text>
</comment>
<sequence>MSSALIRQALEFVDQDELKRDKRSKKRRLPAGQDQRQHFSGKVKKRSKEAAPQTVEDKIQKLLALSKPVADSELTEKIVKRAVKGKPLLEYIEVKKHEEEKSILFPEEESFKHFEEENFCS</sequence>
<protein>
    <recommendedName>
        <fullName evidence="4">40S ribosomal protein S19-binding protein 1</fullName>
    </recommendedName>
</protein>
<evidence type="ECO:0000256" key="1">
    <source>
        <dbReference type="SAM" id="MobiDB-lite"/>
    </source>
</evidence>
<dbReference type="InterPro" id="IPR023262">
    <property type="entry name" value="AROS"/>
</dbReference>
<evidence type="ECO:0000313" key="3">
    <source>
        <dbReference type="Proteomes" id="UP000823941"/>
    </source>
</evidence>
<organism evidence="2 3">
    <name type="scientific">Plutella xylostella</name>
    <name type="common">Diamondback moth</name>
    <name type="synonym">Plutella maculipennis</name>
    <dbReference type="NCBI Taxonomy" id="51655"/>
    <lineage>
        <taxon>Eukaryota</taxon>
        <taxon>Metazoa</taxon>
        <taxon>Ecdysozoa</taxon>
        <taxon>Arthropoda</taxon>
        <taxon>Hexapoda</taxon>
        <taxon>Insecta</taxon>
        <taxon>Pterygota</taxon>
        <taxon>Neoptera</taxon>
        <taxon>Endopterygota</taxon>
        <taxon>Lepidoptera</taxon>
        <taxon>Glossata</taxon>
        <taxon>Ditrysia</taxon>
        <taxon>Yponomeutoidea</taxon>
        <taxon>Plutellidae</taxon>
        <taxon>Plutella</taxon>
    </lineage>
</organism>
<gene>
    <name evidence="2" type="ORF">JYU34_020734</name>
</gene>
<reference evidence="2 3" key="1">
    <citation type="submission" date="2021-06" db="EMBL/GenBank/DDBJ databases">
        <title>A haploid diamondback moth (Plutella xylostella L.) genome assembly resolves 31 chromosomes and identifies a diamide resistance mutation.</title>
        <authorList>
            <person name="Ward C.M."/>
            <person name="Perry K.D."/>
            <person name="Baker G."/>
            <person name="Powis K."/>
            <person name="Heckel D.G."/>
            <person name="Baxter S.W."/>
        </authorList>
    </citation>
    <scope>NUCLEOTIDE SEQUENCE [LARGE SCALE GENOMIC DNA]</scope>
    <source>
        <strain evidence="2 3">LV</strain>
        <tissue evidence="2">Single pupa</tissue>
    </source>
</reference>
<accession>A0ABQ7PWD0</accession>
<dbReference type="Proteomes" id="UP000823941">
    <property type="component" value="Chromosome 28"/>
</dbReference>